<evidence type="ECO:0000313" key="2">
    <source>
        <dbReference type="Proteomes" id="UP000037029"/>
    </source>
</evidence>
<sequence>MSEDFFKGIDAQLNKQKAAKTASEVASDKNREFAKALIPQLAAIADGYADQCKERGIDASVKTHEFSISVTLRYKGGVERSLVGSPQYDRDYRFSFEEFFPDNNGKRYKTAPMQWYDESNWSNDTFEAKVKKLITDHIFYADRFGGI</sequence>
<name>A0A0J9CSQ2_SPHYA</name>
<organism evidence="1 2">
    <name type="scientific">Sphingobium yanoikuyae</name>
    <name type="common">Sphingomonas yanoikuyae</name>
    <dbReference type="NCBI Taxonomy" id="13690"/>
    <lineage>
        <taxon>Bacteria</taxon>
        <taxon>Pseudomonadati</taxon>
        <taxon>Pseudomonadota</taxon>
        <taxon>Alphaproteobacteria</taxon>
        <taxon>Sphingomonadales</taxon>
        <taxon>Sphingomonadaceae</taxon>
        <taxon>Sphingobium</taxon>
    </lineage>
</organism>
<dbReference type="RefSeq" id="WP_048939580.1">
    <property type="nucleotide sequence ID" value="NZ_CP020925.1"/>
</dbReference>
<proteinExistence type="predicted"/>
<protein>
    <submittedName>
        <fullName evidence="1">Uncharacterized protein</fullName>
    </submittedName>
</protein>
<dbReference type="Proteomes" id="UP000037029">
    <property type="component" value="Chromosome"/>
</dbReference>
<evidence type="ECO:0000313" key="1">
    <source>
        <dbReference type="EMBL" id="ATP20470.1"/>
    </source>
</evidence>
<reference evidence="1 2" key="1">
    <citation type="submission" date="2017-04" db="EMBL/GenBank/DDBJ databases">
        <title>Characterization, genome and methylation analysis of a phthalic acid esters degrading strain Sphingobium yanoikuyae SHJ.</title>
        <authorList>
            <person name="Feng L."/>
        </authorList>
    </citation>
    <scope>NUCLEOTIDE SEQUENCE [LARGE SCALE GENOMIC DNA]</scope>
    <source>
        <strain evidence="1 2">SHJ</strain>
    </source>
</reference>
<accession>A0A0J9CSQ2</accession>
<dbReference type="EMBL" id="CP020925">
    <property type="protein sequence ID" value="ATP20470.1"/>
    <property type="molecule type" value="Genomic_DNA"/>
</dbReference>
<gene>
    <name evidence="1" type="ORF">BV87_20200</name>
</gene>
<dbReference type="AlphaFoldDB" id="A0A0J9CSQ2"/>
<dbReference type="SUPFAM" id="SSF53850">
    <property type="entry name" value="Periplasmic binding protein-like II"/>
    <property type="match status" value="1"/>
</dbReference>